<protein>
    <submittedName>
        <fullName evidence="3">TrbC/VirB2 family protein</fullName>
    </submittedName>
</protein>
<organism evidence="3">
    <name type="scientific">Sphingomonas psychrotolerans</name>
    <dbReference type="NCBI Taxonomy" id="1327635"/>
    <lineage>
        <taxon>Bacteria</taxon>
        <taxon>Pseudomonadati</taxon>
        <taxon>Pseudomonadota</taxon>
        <taxon>Alphaproteobacteria</taxon>
        <taxon>Sphingomonadales</taxon>
        <taxon>Sphingomonadaceae</taxon>
        <taxon>Sphingomonas</taxon>
    </lineage>
</organism>
<dbReference type="InterPro" id="IPR007039">
    <property type="entry name" value="TrbC/VirB2"/>
</dbReference>
<feature type="region of interest" description="Disordered" evidence="1">
    <location>
        <begin position="99"/>
        <end position="128"/>
    </location>
</feature>
<accession>A0ABU3N6X6</accession>
<sequence length="128" mass="13068">MTATILYPDLADPTTPAPLFAAVTWVEQTVLGSVATSVAVIAVALVGFMMLRGRLQVRRGVTVIIGCFILFGAPVLAAGVRGIASAVLPASPARMLPPPAPRPRAAVPAPAANPPGYDPYAGASVPQR</sequence>
<proteinExistence type="predicted"/>
<keyword evidence="2" id="KW-0472">Membrane</keyword>
<comment type="caution">
    <text evidence="3">The sequence shown here is derived from an EMBL/GenBank/DDBJ whole genome shotgun (WGS) entry which is preliminary data.</text>
</comment>
<keyword evidence="2" id="KW-0812">Transmembrane</keyword>
<evidence type="ECO:0000313" key="3">
    <source>
        <dbReference type="EMBL" id="MDT8760288.1"/>
    </source>
</evidence>
<evidence type="ECO:0000256" key="1">
    <source>
        <dbReference type="SAM" id="MobiDB-lite"/>
    </source>
</evidence>
<dbReference type="EMBL" id="JALMLT010000004">
    <property type="protein sequence ID" value="MDT8760288.1"/>
    <property type="molecule type" value="Genomic_DNA"/>
</dbReference>
<evidence type="ECO:0000256" key="2">
    <source>
        <dbReference type="SAM" id="Phobius"/>
    </source>
</evidence>
<keyword evidence="2" id="KW-1133">Transmembrane helix</keyword>
<reference evidence="3" key="1">
    <citation type="submission" date="2022-04" db="EMBL/GenBank/DDBJ databases">
        <title>Tomato heritable bacteria conferring resistance against bacterial wilt.</title>
        <authorList>
            <person name="Yin J."/>
        </authorList>
    </citation>
    <scope>NUCLEOTIDE SEQUENCE</scope>
    <source>
        <strain evidence="3">Cra20</strain>
    </source>
</reference>
<name>A0ABU3N6X6_9SPHN</name>
<feature type="transmembrane region" description="Helical" evidence="2">
    <location>
        <begin position="63"/>
        <end position="88"/>
    </location>
</feature>
<dbReference type="Pfam" id="PF04956">
    <property type="entry name" value="TrbC"/>
    <property type="match status" value="1"/>
</dbReference>
<feature type="transmembrane region" description="Helical" evidence="2">
    <location>
        <begin position="30"/>
        <end position="51"/>
    </location>
</feature>
<gene>
    <name evidence="3" type="ORF">MZO42_16425</name>
</gene>